<comment type="similarity">
    <text evidence="6">Belongs to the peptidase M48 family.</text>
</comment>
<evidence type="ECO:0000313" key="9">
    <source>
        <dbReference type="Proteomes" id="UP000283786"/>
    </source>
</evidence>
<keyword evidence="1 6" id="KW-0645">Protease</keyword>
<dbReference type="GO" id="GO:0051603">
    <property type="term" value="P:proteolysis involved in protein catabolic process"/>
    <property type="evidence" value="ECO:0007669"/>
    <property type="project" value="TreeGrafter"/>
</dbReference>
<reference evidence="8 9" key="1">
    <citation type="submission" date="2020-08" db="EMBL/GenBank/DDBJ databases">
        <title>Genome sequence of Rhodobacteraceae bacterium Lw-13e.</title>
        <authorList>
            <person name="Poehlein A."/>
            <person name="Wolter L."/>
            <person name="Daniel R."/>
            <person name="Brinkhoff T."/>
        </authorList>
    </citation>
    <scope>NUCLEOTIDE SEQUENCE [LARGE SCALE GENOMIC DNA]</scope>
    <source>
        <strain evidence="8 9">Lw-13e</strain>
    </source>
</reference>
<dbReference type="Pfam" id="PF01435">
    <property type="entry name" value="Peptidase_M48"/>
    <property type="match status" value="1"/>
</dbReference>
<evidence type="ECO:0000256" key="5">
    <source>
        <dbReference type="ARBA" id="ARBA00023049"/>
    </source>
</evidence>
<dbReference type="OrthoDB" id="7338723at2"/>
<feature type="domain" description="Peptidase M48" evidence="7">
    <location>
        <begin position="50"/>
        <end position="233"/>
    </location>
</feature>
<dbReference type="AlphaFoldDB" id="A0A418SID2"/>
<evidence type="ECO:0000256" key="2">
    <source>
        <dbReference type="ARBA" id="ARBA00022723"/>
    </source>
</evidence>
<protein>
    <submittedName>
        <fullName evidence="8">Beta-barrel assembly-enhancing protease</fullName>
        <ecNumber evidence="8">3.4.-.-</ecNumber>
    </submittedName>
</protein>
<dbReference type="EC" id="3.4.-.-" evidence="8"/>
<keyword evidence="2" id="KW-0479">Metal-binding</keyword>
<dbReference type="InterPro" id="IPR051156">
    <property type="entry name" value="Mito/Outer_Membr_Metalloprot"/>
</dbReference>
<keyword evidence="4 6" id="KW-0862">Zinc</keyword>
<gene>
    <name evidence="8" type="primary">bepA_5</name>
    <name evidence="8" type="ORF">PSAL_033500</name>
</gene>
<sequence length="247" mass="26403">MKAWTAAILAGTMALSGCAILPEEIVTPGGAAPDASTAGQISHDAAARQFAEVVDTVEPVAEQVCRNLRKDAYCDFRIAIDTRRRQPANAFQTLDKDGNPVLIFTIALIDDMRNPNELAFVMSHEASHHILDHLAKQQEYAEAQARVYEQAATQAGASRTGIRRASELGAALGAHSYAKQFELDADYLGAQIARAAGYDPLIGALYFDRLPDPSQEFLGTHPPNADRMAAVKAALGLGACPKGLTLC</sequence>
<dbReference type="GO" id="GO:0016020">
    <property type="term" value="C:membrane"/>
    <property type="evidence" value="ECO:0007669"/>
    <property type="project" value="TreeGrafter"/>
</dbReference>
<evidence type="ECO:0000259" key="7">
    <source>
        <dbReference type="Pfam" id="PF01435"/>
    </source>
</evidence>
<organism evidence="8 9">
    <name type="scientific">Pseudooceanicola algae</name>
    <dbReference type="NCBI Taxonomy" id="1537215"/>
    <lineage>
        <taxon>Bacteria</taxon>
        <taxon>Pseudomonadati</taxon>
        <taxon>Pseudomonadota</taxon>
        <taxon>Alphaproteobacteria</taxon>
        <taxon>Rhodobacterales</taxon>
        <taxon>Paracoccaceae</taxon>
        <taxon>Pseudooceanicola</taxon>
    </lineage>
</organism>
<keyword evidence="9" id="KW-1185">Reference proteome</keyword>
<dbReference type="PANTHER" id="PTHR22726">
    <property type="entry name" value="METALLOENDOPEPTIDASE OMA1"/>
    <property type="match status" value="1"/>
</dbReference>
<dbReference type="PANTHER" id="PTHR22726:SF1">
    <property type="entry name" value="METALLOENDOPEPTIDASE OMA1, MITOCHONDRIAL"/>
    <property type="match status" value="1"/>
</dbReference>
<name>A0A418SID2_9RHOB</name>
<dbReference type="GO" id="GO:0046872">
    <property type="term" value="F:metal ion binding"/>
    <property type="evidence" value="ECO:0007669"/>
    <property type="project" value="UniProtKB-KW"/>
</dbReference>
<dbReference type="Gene3D" id="3.30.2010.10">
    <property type="entry name" value="Metalloproteases ('zincins'), catalytic domain"/>
    <property type="match status" value="1"/>
</dbReference>
<dbReference type="RefSeq" id="WP_119838702.1">
    <property type="nucleotide sequence ID" value="NZ_CP060436.1"/>
</dbReference>
<keyword evidence="5 6" id="KW-0482">Metalloprotease</keyword>
<dbReference type="Proteomes" id="UP000283786">
    <property type="component" value="Chromosome"/>
</dbReference>
<dbReference type="GO" id="GO:0004222">
    <property type="term" value="F:metalloendopeptidase activity"/>
    <property type="evidence" value="ECO:0007669"/>
    <property type="project" value="InterPro"/>
</dbReference>
<evidence type="ECO:0000256" key="6">
    <source>
        <dbReference type="RuleBase" id="RU003983"/>
    </source>
</evidence>
<comment type="cofactor">
    <cofactor evidence="6">
        <name>Zn(2+)</name>
        <dbReference type="ChEBI" id="CHEBI:29105"/>
    </cofactor>
    <text evidence="6">Binds 1 zinc ion per subunit.</text>
</comment>
<keyword evidence="3 6" id="KW-0378">Hydrolase</keyword>
<dbReference type="PROSITE" id="PS51257">
    <property type="entry name" value="PROKAR_LIPOPROTEIN"/>
    <property type="match status" value="1"/>
</dbReference>
<evidence type="ECO:0000256" key="3">
    <source>
        <dbReference type="ARBA" id="ARBA00022801"/>
    </source>
</evidence>
<evidence type="ECO:0000256" key="4">
    <source>
        <dbReference type="ARBA" id="ARBA00022833"/>
    </source>
</evidence>
<dbReference type="KEGG" id="palw:PSAL_033500"/>
<dbReference type="InterPro" id="IPR001915">
    <property type="entry name" value="Peptidase_M48"/>
</dbReference>
<proteinExistence type="inferred from homology"/>
<accession>A0A418SID2</accession>
<evidence type="ECO:0000256" key="1">
    <source>
        <dbReference type="ARBA" id="ARBA00022670"/>
    </source>
</evidence>
<dbReference type="CDD" id="cd07324">
    <property type="entry name" value="M48C_Oma1-like"/>
    <property type="match status" value="1"/>
</dbReference>
<dbReference type="EMBL" id="CP060436">
    <property type="protein sequence ID" value="QPM92087.1"/>
    <property type="molecule type" value="Genomic_DNA"/>
</dbReference>
<evidence type="ECO:0000313" key="8">
    <source>
        <dbReference type="EMBL" id="QPM92087.1"/>
    </source>
</evidence>